<evidence type="ECO:0000256" key="1">
    <source>
        <dbReference type="SAM" id="Phobius"/>
    </source>
</evidence>
<keyword evidence="1" id="KW-1133">Transmembrane helix</keyword>
<dbReference type="Proteomes" id="UP000807353">
    <property type="component" value="Unassembled WGS sequence"/>
</dbReference>
<evidence type="ECO:0000259" key="2">
    <source>
        <dbReference type="Pfam" id="PF20152"/>
    </source>
</evidence>
<dbReference type="AlphaFoldDB" id="A0A9P6CIU1"/>
<comment type="caution">
    <text evidence="3">The sequence shown here is derived from an EMBL/GenBank/DDBJ whole genome shotgun (WGS) entry which is preliminary data.</text>
</comment>
<accession>A0A9P6CIU1</accession>
<feature type="transmembrane region" description="Helical" evidence="1">
    <location>
        <begin position="223"/>
        <end position="242"/>
    </location>
</feature>
<feature type="transmembrane region" description="Helical" evidence="1">
    <location>
        <begin position="153"/>
        <end position="176"/>
    </location>
</feature>
<feature type="transmembrane region" description="Helical" evidence="1">
    <location>
        <begin position="118"/>
        <end position="141"/>
    </location>
</feature>
<gene>
    <name evidence="3" type="ORF">BDZ94DRAFT_1247602</name>
</gene>
<feature type="transmembrane region" description="Helical" evidence="1">
    <location>
        <begin position="197"/>
        <end position="217"/>
    </location>
</feature>
<name>A0A9P6CIU1_9AGAR</name>
<evidence type="ECO:0000313" key="4">
    <source>
        <dbReference type="Proteomes" id="UP000807353"/>
    </source>
</evidence>
<dbReference type="EMBL" id="MU150235">
    <property type="protein sequence ID" value="KAF9467752.1"/>
    <property type="molecule type" value="Genomic_DNA"/>
</dbReference>
<evidence type="ECO:0000313" key="3">
    <source>
        <dbReference type="EMBL" id="KAF9467752.1"/>
    </source>
</evidence>
<dbReference type="InterPro" id="IPR045339">
    <property type="entry name" value="DUF6534"/>
</dbReference>
<dbReference type="OrthoDB" id="2978827at2759"/>
<organism evidence="3 4">
    <name type="scientific">Collybia nuda</name>
    <dbReference type="NCBI Taxonomy" id="64659"/>
    <lineage>
        <taxon>Eukaryota</taxon>
        <taxon>Fungi</taxon>
        <taxon>Dikarya</taxon>
        <taxon>Basidiomycota</taxon>
        <taxon>Agaricomycotina</taxon>
        <taxon>Agaricomycetes</taxon>
        <taxon>Agaricomycetidae</taxon>
        <taxon>Agaricales</taxon>
        <taxon>Tricholomatineae</taxon>
        <taxon>Clitocybaceae</taxon>
        <taxon>Collybia</taxon>
    </lineage>
</organism>
<keyword evidence="1" id="KW-0812">Transmembrane</keyword>
<reference evidence="3" key="1">
    <citation type="submission" date="2020-11" db="EMBL/GenBank/DDBJ databases">
        <authorList>
            <consortium name="DOE Joint Genome Institute"/>
            <person name="Ahrendt S."/>
            <person name="Riley R."/>
            <person name="Andreopoulos W."/>
            <person name="Labutti K."/>
            <person name="Pangilinan J."/>
            <person name="Ruiz-Duenas F.J."/>
            <person name="Barrasa J.M."/>
            <person name="Sanchez-Garcia M."/>
            <person name="Camarero S."/>
            <person name="Miyauchi S."/>
            <person name="Serrano A."/>
            <person name="Linde D."/>
            <person name="Babiker R."/>
            <person name="Drula E."/>
            <person name="Ayuso-Fernandez I."/>
            <person name="Pacheco R."/>
            <person name="Padilla G."/>
            <person name="Ferreira P."/>
            <person name="Barriuso J."/>
            <person name="Kellner H."/>
            <person name="Castanera R."/>
            <person name="Alfaro M."/>
            <person name="Ramirez L."/>
            <person name="Pisabarro A.G."/>
            <person name="Kuo A."/>
            <person name="Tritt A."/>
            <person name="Lipzen A."/>
            <person name="He G."/>
            <person name="Yan M."/>
            <person name="Ng V."/>
            <person name="Cullen D."/>
            <person name="Martin F."/>
            <person name="Rosso M.-N."/>
            <person name="Henrissat B."/>
            <person name="Hibbett D."/>
            <person name="Martinez A.T."/>
            <person name="Grigoriev I.V."/>
        </authorList>
    </citation>
    <scope>NUCLEOTIDE SEQUENCE</scope>
    <source>
        <strain evidence="3">CBS 247.69</strain>
    </source>
</reference>
<keyword evidence="4" id="KW-1185">Reference proteome</keyword>
<protein>
    <recommendedName>
        <fullName evidence="2">DUF6534 domain-containing protein</fullName>
    </recommendedName>
</protein>
<keyword evidence="1" id="KW-0472">Membrane</keyword>
<feature type="transmembrane region" description="Helical" evidence="1">
    <location>
        <begin position="83"/>
        <end position="106"/>
    </location>
</feature>
<feature type="transmembrane region" description="Helical" evidence="1">
    <location>
        <begin position="12"/>
        <end position="35"/>
    </location>
</feature>
<feature type="transmembrane region" description="Helical" evidence="1">
    <location>
        <begin position="42"/>
        <end position="63"/>
    </location>
</feature>
<dbReference type="Pfam" id="PF20152">
    <property type="entry name" value="DUF6534"/>
    <property type="match status" value="1"/>
</dbReference>
<feature type="domain" description="DUF6534" evidence="2">
    <location>
        <begin position="161"/>
        <end position="245"/>
    </location>
</feature>
<sequence>MPGNAVQYLPVLLSASWLNTLLYMLEIVLVVLYFYRFSGGSRYLHTLISVMLLADTAGTIAVYSSTWLNLITRKDTGPRWGDLWTLSMMLIATSLAALCEQTFLIYRFFTLSNAKKTSICLVLLALTHATIMTYTAILICIRPILPGSPATKAFMVGSCLSALVDLTIPIVLYCQLRKISSSFKSTQSLVMRVSMQALSSGAVVAVLGLVCAILFWLMRIEFVIFFACLGRVYAMTVLFNLLRRNTRHSNISAGRPAGFRTKVPGLECSRGERSTSINLEEFRPGTSNGKKKTLPDIDNTKQNNRISCIDLPKV</sequence>
<proteinExistence type="predicted"/>